<proteinExistence type="inferred from homology"/>
<dbReference type="PANTHER" id="PTHR43238">
    <property type="entry name" value="GDP-L-FUCOSE SYNTHASE"/>
    <property type="match status" value="1"/>
</dbReference>
<evidence type="ECO:0000313" key="7">
    <source>
        <dbReference type="EMBL" id="KGF86500.1"/>
    </source>
</evidence>
<feature type="binding site" evidence="5">
    <location>
        <position position="217"/>
    </location>
    <ligand>
        <name>substrate</name>
    </ligand>
</feature>
<evidence type="ECO:0000313" key="8">
    <source>
        <dbReference type="Proteomes" id="UP000030598"/>
    </source>
</evidence>
<keyword evidence="2 5" id="KW-0521">NADP</keyword>
<dbReference type="CDD" id="cd05239">
    <property type="entry name" value="GDP_FS_SDR_e"/>
    <property type="match status" value="1"/>
</dbReference>
<organism evidence="7 8">
    <name type="scientific">Prochlorococcus marinus str. GP2</name>
    <dbReference type="NCBI Taxonomy" id="59925"/>
    <lineage>
        <taxon>Bacteria</taxon>
        <taxon>Bacillati</taxon>
        <taxon>Cyanobacteriota</taxon>
        <taxon>Cyanophyceae</taxon>
        <taxon>Synechococcales</taxon>
        <taxon>Prochlorococcaceae</taxon>
        <taxon>Prochlorococcus</taxon>
    </lineage>
</organism>
<keyword evidence="4 5" id="KW-0413">Isomerase</keyword>
<feature type="active site" description="Proton donor/acceptor" evidence="5">
    <location>
        <position position="144"/>
    </location>
</feature>
<dbReference type="AlphaFoldDB" id="A0A0A1ZAL9"/>
<keyword evidence="5" id="KW-0511">Multifunctional enzyme</keyword>
<dbReference type="InterPro" id="IPR028614">
    <property type="entry name" value="GDP_fucose/colitose_synth"/>
</dbReference>
<dbReference type="Gene3D" id="3.90.25.10">
    <property type="entry name" value="UDP-galactose 4-epimerase, domain 1"/>
    <property type="match status" value="1"/>
</dbReference>
<gene>
    <name evidence="5" type="primary">fcl</name>
    <name evidence="7" type="ORF">EU91_1262</name>
</gene>
<dbReference type="STRING" id="59925.EU91_1262"/>
<dbReference type="UniPathway" id="UPA00128">
    <property type="reaction ID" value="UER00191"/>
</dbReference>
<dbReference type="SUPFAM" id="SSF51735">
    <property type="entry name" value="NAD(P)-binding Rossmann-fold domains"/>
    <property type="match status" value="1"/>
</dbReference>
<feature type="binding site" evidence="5">
    <location>
        <begin position="171"/>
        <end position="174"/>
    </location>
    <ligand>
        <name>NADP(+)</name>
        <dbReference type="ChEBI" id="CHEBI:58349"/>
    </ligand>
</feature>
<dbReference type="Pfam" id="PF01370">
    <property type="entry name" value="Epimerase"/>
    <property type="match status" value="1"/>
</dbReference>
<dbReference type="GO" id="GO:0016853">
    <property type="term" value="F:isomerase activity"/>
    <property type="evidence" value="ECO:0007669"/>
    <property type="project" value="UniProtKB-KW"/>
</dbReference>
<dbReference type="Gene3D" id="3.40.50.720">
    <property type="entry name" value="NAD(P)-binding Rossmann-like Domain"/>
    <property type="match status" value="1"/>
</dbReference>
<feature type="binding site" evidence="5">
    <location>
        <begin position="113"/>
        <end position="116"/>
    </location>
    <ligand>
        <name>NADP(+)</name>
        <dbReference type="ChEBI" id="CHEBI:58349"/>
    </ligand>
</feature>
<evidence type="ECO:0000256" key="4">
    <source>
        <dbReference type="ARBA" id="ARBA00023235"/>
    </source>
</evidence>
<keyword evidence="3 5" id="KW-0560">Oxidoreductase</keyword>
<dbReference type="PANTHER" id="PTHR43238:SF1">
    <property type="entry name" value="GDP-L-FUCOSE SYNTHASE"/>
    <property type="match status" value="1"/>
</dbReference>
<feature type="binding site" evidence="5">
    <location>
        <position position="210"/>
    </location>
    <ligand>
        <name>substrate</name>
    </ligand>
</feature>
<accession>A0A0A1ZAL9</accession>
<comment type="caution">
    <text evidence="7">The sequence shown here is derived from an EMBL/GenBank/DDBJ whole genome shotgun (WGS) entry which is preliminary data.</text>
</comment>
<name>A0A0A1ZAL9_PROMR</name>
<dbReference type="EC" id="1.1.1.271" evidence="5"/>
<feature type="binding site" evidence="5">
    <location>
        <position position="290"/>
    </location>
    <ligand>
        <name>substrate</name>
    </ligand>
</feature>
<feature type="domain" description="NAD-dependent epimerase/dehydratase" evidence="6">
    <location>
        <begin position="10"/>
        <end position="236"/>
    </location>
</feature>
<sequence length="336" mass="38291">MTLLSGDETIYVAGSTGMVGNAICKLLLKNGFTFNNKKLITTSRKDLDLQDAKKVEAWFKKFKPNIVIIAAAKVGGIMANKLNQVEFLLENLKIQNNLIETSYKFGVKRLIFLGSSCIYPKLSPQPIKEEYLLTSELEPTNEAYAIAKIAGLKLCQFYRKQYNFDAISLMPTNLYGPNDNYDLKNSHVLAALIRKFYEAKIRNSKSVTCWGSGKPLREFLYVEDFAEACFHILKNWDPDHAHCPIDKDGNKLNWLNVGSDYEISIKELSQKISYYMKFDGEIIWDKSKPDGTPRKKLDNNYINKIGWKANTNLNNGIKKTIISYKNELGAKDQFFS</sequence>
<dbReference type="RefSeq" id="WP_241433940.1">
    <property type="nucleotide sequence ID" value="NZ_CP138934.1"/>
</dbReference>
<evidence type="ECO:0000256" key="5">
    <source>
        <dbReference type="HAMAP-Rule" id="MF_00956"/>
    </source>
</evidence>
<dbReference type="InterPro" id="IPR001509">
    <property type="entry name" value="Epimerase_deHydtase"/>
</dbReference>
<evidence type="ECO:0000256" key="3">
    <source>
        <dbReference type="ARBA" id="ARBA00023002"/>
    </source>
</evidence>
<dbReference type="GO" id="GO:0042351">
    <property type="term" value="P:'de novo' GDP-L-fucose biosynthetic process"/>
    <property type="evidence" value="ECO:0007669"/>
    <property type="project" value="UniProtKB-UniRule"/>
</dbReference>
<feature type="binding site" evidence="5">
    <location>
        <position position="187"/>
    </location>
    <ligand>
        <name>NADP(+)</name>
        <dbReference type="ChEBI" id="CHEBI:58349"/>
    </ligand>
</feature>
<reference evidence="8" key="1">
    <citation type="journal article" date="2014" name="Sci. Data">
        <title>Genomes of diverse isolates of the marine cyanobacterium Prochlorococcus.</title>
        <authorList>
            <person name="Biller S."/>
            <person name="Berube P."/>
            <person name="Thompson J."/>
            <person name="Kelly L."/>
            <person name="Roggensack S."/>
            <person name="Awad L."/>
            <person name="Roache-Johnson K."/>
            <person name="Ding H."/>
            <person name="Giovannoni S.J."/>
            <person name="Moore L.R."/>
            <person name="Chisholm S.W."/>
        </authorList>
    </citation>
    <scope>NUCLEOTIDE SEQUENCE [LARGE SCALE GENOMIC DNA]</scope>
    <source>
        <strain evidence="8">GP2</strain>
    </source>
</reference>
<feature type="site" description="Important for catalytic activity" evidence="5">
    <location>
        <position position="115"/>
    </location>
</feature>
<protein>
    <recommendedName>
        <fullName evidence="5">GDP-L-fucose synthase</fullName>
        <ecNumber evidence="5">1.1.1.271</ecNumber>
    </recommendedName>
    <alternativeName>
        <fullName evidence="5">GDP-4-keto-6-deoxy-D-mannose-3,5-epimerase-4-reductase</fullName>
    </alternativeName>
</protein>
<dbReference type="HAMAP" id="MF_00956">
    <property type="entry name" value="GDP_fucose_synth"/>
    <property type="match status" value="1"/>
</dbReference>
<comment type="catalytic activity">
    <reaction evidence="5">
        <text>GDP-beta-L-fucose + NADP(+) = GDP-4-dehydro-alpha-D-rhamnose + NADPH + H(+)</text>
        <dbReference type="Rhea" id="RHEA:18885"/>
        <dbReference type="ChEBI" id="CHEBI:15378"/>
        <dbReference type="ChEBI" id="CHEBI:57273"/>
        <dbReference type="ChEBI" id="CHEBI:57783"/>
        <dbReference type="ChEBI" id="CHEBI:57964"/>
        <dbReference type="ChEBI" id="CHEBI:58349"/>
        <dbReference type="EC" id="1.1.1.271"/>
    </reaction>
</comment>
<feature type="binding site" evidence="5">
    <location>
        <position position="148"/>
    </location>
    <ligand>
        <name>NADP(+)</name>
        <dbReference type="ChEBI" id="CHEBI:58349"/>
    </ligand>
</feature>
<dbReference type="EMBL" id="JNAH01000007">
    <property type="protein sequence ID" value="KGF86500.1"/>
    <property type="molecule type" value="Genomic_DNA"/>
</dbReference>
<evidence type="ECO:0000256" key="2">
    <source>
        <dbReference type="ARBA" id="ARBA00022857"/>
    </source>
</evidence>
<evidence type="ECO:0000256" key="1">
    <source>
        <dbReference type="ARBA" id="ARBA00005959"/>
    </source>
</evidence>
<comment type="similarity">
    <text evidence="1 5">Belongs to the NAD(P)-dependent epimerase/dehydratase family. Fucose synthase subfamily.</text>
</comment>
<feature type="binding site" evidence="5">
    <location>
        <begin position="14"/>
        <end position="20"/>
    </location>
    <ligand>
        <name>NADP(+)</name>
        <dbReference type="ChEBI" id="CHEBI:58349"/>
    </ligand>
</feature>
<evidence type="ECO:0000259" key="6">
    <source>
        <dbReference type="Pfam" id="PF01370"/>
    </source>
</evidence>
<feature type="binding site" evidence="5">
    <location>
        <position position="195"/>
    </location>
    <ligand>
        <name>substrate</name>
    </ligand>
</feature>
<dbReference type="Proteomes" id="UP000030598">
    <property type="component" value="Unassembled WGS sequence"/>
</dbReference>
<dbReference type="GO" id="GO:0050577">
    <property type="term" value="F:GDP-L-fucose synthase activity"/>
    <property type="evidence" value="ECO:0007669"/>
    <property type="project" value="UniProtKB-UniRule"/>
</dbReference>
<dbReference type="InterPro" id="IPR036291">
    <property type="entry name" value="NAD(P)-bd_dom_sf"/>
</dbReference>
<feature type="site" description="Important for catalytic activity" evidence="5">
    <location>
        <position position="117"/>
    </location>
</feature>
<dbReference type="GO" id="GO:0070401">
    <property type="term" value="F:NADP+ binding"/>
    <property type="evidence" value="ECO:0007669"/>
    <property type="project" value="UniProtKB-UniRule"/>
</dbReference>
<comment type="pathway">
    <text evidence="5">Nucleotide-sugar biosynthesis; GDP-L-fucose biosynthesis via de novo pathway; GDP-L-fucose from GDP-alpha-D-mannose: step 2/2.</text>
</comment>
<comment type="function">
    <text evidence="5">Catalyzes the two-step NADP-dependent conversion of GDP-4-dehydro-6-deoxy-D-mannose to GDP-fucose, involving an epimerase and a reductase reaction.</text>
</comment>
<dbReference type="eggNOG" id="COG0451">
    <property type="taxonomic scope" value="Bacteria"/>
</dbReference>